<sequence length="352" mass="42405">MSIEEKNRKYKILEPFFNKEKKLRDIEKETKISYATLKRWVSQYRNSGEKGLVKKERIDKNTFKKVNDDVLDYLKSLYKDYHNLPVTKLYEKAKSTLNSYNSVISYPTFFRIIDNLDENIKQSSIKSVKKESLYEYAILQKVVPIPFFNNKNKIFYLTIFYNKENYKITNFIFEEEKREFKKLFNFIKESIIIEGSYPKNISLDEKIQGISKSLLRNIFFQTKINFIQEEVDENIVSFLKYIDTDILKEFNRKKPKNIDEISLFIKKYLFINNDGEKKISQNENYQLLYFLTKYKRKVYSGGIRLKNNIYNSPFLKELEGEIVDVYYSEFSNKIVEVYLEKRFIDKVKLIKD</sequence>
<feature type="domain" description="Insertion element IS150 protein InsJ-like helix-turn-helix" evidence="2">
    <location>
        <begin position="9"/>
        <end position="57"/>
    </location>
</feature>
<dbReference type="EMBL" id="JAVIKH010000002">
    <property type="protein sequence ID" value="MDX8335312.1"/>
    <property type="molecule type" value="Genomic_DNA"/>
</dbReference>
<proteinExistence type="predicted"/>
<dbReference type="SUPFAM" id="SSF46689">
    <property type="entry name" value="Homeodomain-like"/>
    <property type="match status" value="1"/>
</dbReference>
<dbReference type="InterPro" id="IPR009057">
    <property type="entry name" value="Homeodomain-like_sf"/>
</dbReference>
<name>A0ABU4W6Z8_9FUSO</name>
<evidence type="ECO:0000313" key="3">
    <source>
        <dbReference type="EMBL" id="MDX8335312.1"/>
    </source>
</evidence>
<dbReference type="InterPro" id="IPR055247">
    <property type="entry name" value="InsJ-like_HTH"/>
</dbReference>
<protein>
    <submittedName>
        <fullName evidence="3">Mu transposase C-terminal domain-containing protein</fullName>
    </submittedName>
</protein>
<evidence type="ECO:0000259" key="1">
    <source>
        <dbReference type="Pfam" id="PF09299"/>
    </source>
</evidence>
<gene>
    <name evidence="3" type="ORF">RFV38_02190</name>
</gene>
<comment type="caution">
    <text evidence="3">The sequence shown here is derived from an EMBL/GenBank/DDBJ whole genome shotgun (WGS) entry which is preliminary data.</text>
</comment>
<dbReference type="Pfam" id="PF13518">
    <property type="entry name" value="HTH_28"/>
    <property type="match status" value="1"/>
</dbReference>
<dbReference type="RefSeq" id="WP_320312721.1">
    <property type="nucleotide sequence ID" value="NZ_JAVIKH010000002.1"/>
</dbReference>
<dbReference type="InterPro" id="IPR015378">
    <property type="entry name" value="Transposase-like_Mu_C"/>
</dbReference>
<evidence type="ECO:0000313" key="4">
    <source>
        <dbReference type="Proteomes" id="UP001279681"/>
    </source>
</evidence>
<dbReference type="Pfam" id="PF09299">
    <property type="entry name" value="Mu-transpos_C"/>
    <property type="match status" value="1"/>
</dbReference>
<accession>A0ABU4W6Z8</accession>
<reference evidence="4" key="1">
    <citation type="submission" date="2023-07" db="EMBL/GenBank/DDBJ databases">
        <authorList>
            <person name="Colorado M.A."/>
            <person name="Villamil L.M."/>
            <person name="Melo J.F."/>
            <person name="Rodriguez J.A."/>
            <person name="Ruiz R.Y."/>
        </authorList>
    </citation>
    <scope>NUCLEOTIDE SEQUENCE [LARGE SCALE GENOMIC DNA]</scope>
    <source>
        <strain evidence="4">C33</strain>
    </source>
</reference>
<organism evidence="3 4">
    <name type="scientific">Candidatus Cetobacterium colombiensis</name>
    <dbReference type="NCBI Taxonomy" id="3073100"/>
    <lineage>
        <taxon>Bacteria</taxon>
        <taxon>Fusobacteriati</taxon>
        <taxon>Fusobacteriota</taxon>
        <taxon>Fusobacteriia</taxon>
        <taxon>Fusobacteriales</taxon>
        <taxon>Fusobacteriaceae</taxon>
        <taxon>Cetobacterium</taxon>
    </lineage>
</organism>
<evidence type="ECO:0000259" key="2">
    <source>
        <dbReference type="Pfam" id="PF13518"/>
    </source>
</evidence>
<feature type="domain" description="Transposase-like Mu C-terminal" evidence="1">
    <location>
        <begin position="290"/>
        <end position="344"/>
    </location>
</feature>
<keyword evidence="4" id="KW-1185">Reference proteome</keyword>
<dbReference type="Proteomes" id="UP001279681">
    <property type="component" value="Unassembled WGS sequence"/>
</dbReference>